<dbReference type="AlphaFoldDB" id="A0ABD2PXN1"/>
<feature type="compositionally biased region" description="Basic and acidic residues" evidence="1">
    <location>
        <begin position="29"/>
        <end position="38"/>
    </location>
</feature>
<comment type="caution">
    <text evidence="2">The sequence shown here is derived from an EMBL/GenBank/DDBJ whole genome shotgun (WGS) entry which is preliminary data.</text>
</comment>
<feature type="region of interest" description="Disordered" evidence="1">
    <location>
        <begin position="29"/>
        <end position="99"/>
    </location>
</feature>
<gene>
    <name evidence="2" type="ORF">Ciccas_009302</name>
</gene>
<feature type="region of interest" description="Disordered" evidence="1">
    <location>
        <begin position="245"/>
        <end position="322"/>
    </location>
</feature>
<evidence type="ECO:0000313" key="3">
    <source>
        <dbReference type="Proteomes" id="UP001626550"/>
    </source>
</evidence>
<organism evidence="2 3">
    <name type="scientific">Cichlidogyrus casuarinus</name>
    <dbReference type="NCBI Taxonomy" id="1844966"/>
    <lineage>
        <taxon>Eukaryota</taxon>
        <taxon>Metazoa</taxon>
        <taxon>Spiralia</taxon>
        <taxon>Lophotrochozoa</taxon>
        <taxon>Platyhelminthes</taxon>
        <taxon>Monogenea</taxon>
        <taxon>Monopisthocotylea</taxon>
        <taxon>Dactylogyridea</taxon>
        <taxon>Ancyrocephalidae</taxon>
        <taxon>Cichlidogyrus</taxon>
    </lineage>
</organism>
<feature type="compositionally biased region" description="Low complexity" evidence="1">
    <location>
        <begin position="251"/>
        <end position="272"/>
    </location>
</feature>
<dbReference type="Proteomes" id="UP001626550">
    <property type="component" value="Unassembled WGS sequence"/>
</dbReference>
<protein>
    <submittedName>
        <fullName evidence="2">Uncharacterized protein</fullName>
    </submittedName>
</protein>
<proteinExistence type="predicted"/>
<dbReference type="EMBL" id="JBJKFK010001852">
    <property type="protein sequence ID" value="KAL3312109.1"/>
    <property type="molecule type" value="Genomic_DNA"/>
</dbReference>
<accession>A0ABD2PXN1</accession>
<name>A0ABD2PXN1_9PLAT</name>
<feature type="compositionally biased region" description="Polar residues" evidence="1">
    <location>
        <begin position="282"/>
        <end position="291"/>
    </location>
</feature>
<sequence length="322" mass="34150">MSESSEEEQLHQLRYSVYESDMKAVLELVSKWDRKSVRDGNSTSPLERSDGQEASGTQGMGQSSKRSKPTGSGLSGKKVSQTTTKDGTSNSSPTGVSGASLPQPIESLVLCPQTLPQDLESLADLVKLPALGVPNIVLDMKKTADEETEHVTFDFGRVWQVLDHCLPSMDLFLDSCGLGPSGPPIPEPVLFSVIQYSQLDTSGSVALVNRQPTNFIFIASGPDDPNVPCNSTTIDQTMADTITKSVSNQPVGTGSSVVGRSASSVKKSTSSKGLTGDHTAESSHITLTTTSAEKKLLPSSGSSVLGKSRRDSKFTETMGNKH</sequence>
<reference evidence="2 3" key="1">
    <citation type="submission" date="2024-11" db="EMBL/GenBank/DDBJ databases">
        <title>Adaptive evolution of stress response genes in parasites aligns with host niche diversity.</title>
        <authorList>
            <person name="Hahn C."/>
            <person name="Resl P."/>
        </authorList>
    </citation>
    <scope>NUCLEOTIDE SEQUENCE [LARGE SCALE GENOMIC DNA]</scope>
    <source>
        <strain evidence="2">EGGRZ-B1_66</strain>
        <tissue evidence="2">Body</tissue>
    </source>
</reference>
<feature type="compositionally biased region" description="Polar residues" evidence="1">
    <location>
        <begin position="39"/>
        <end position="97"/>
    </location>
</feature>
<evidence type="ECO:0000313" key="2">
    <source>
        <dbReference type="EMBL" id="KAL3312109.1"/>
    </source>
</evidence>
<evidence type="ECO:0000256" key="1">
    <source>
        <dbReference type="SAM" id="MobiDB-lite"/>
    </source>
</evidence>
<keyword evidence="3" id="KW-1185">Reference proteome</keyword>